<proteinExistence type="predicted"/>
<organism evidence="2 3">
    <name type="scientific">Aeromonas veronii</name>
    <dbReference type="NCBI Taxonomy" id="654"/>
    <lineage>
        <taxon>Bacteria</taxon>
        <taxon>Pseudomonadati</taxon>
        <taxon>Pseudomonadota</taxon>
        <taxon>Gammaproteobacteria</taxon>
        <taxon>Aeromonadales</taxon>
        <taxon>Aeromonadaceae</taxon>
        <taxon>Aeromonas</taxon>
    </lineage>
</organism>
<evidence type="ECO:0000259" key="1">
    <source>
        <dbReference type="Pfam" id="PF26110"/>
    </source>
</evidence>
<dbReference type="Proteomes" id="UP001204061">
    <property type="component" value="Unassembled WGS sequence"/>
</dbReference>
<dbReference type="AlphaFoldDB" id="A0AAW5M8B8"/>
<feature type="domain" description="GAPS4b N-terminal" evidence="1">
    <location>
        <begin position="12"/>
        <end position="74"/>
    </location>
</feature>
<dbReference type="InterPro" id="IPR058955">
    <property type="entry name" value="GAPS4b_N"/>
</dbReference>
<protein>
    <recommendedName>
        <fullName evidence="1">GAPS4b N-terminal domain-containing protein</fullName>
    </recommendedName>
</protein>
<dbReference type="RefSeq" id="WP_257725755.1">
    <property type="nucleotide sequence ID" value="NZ_JANLFC010000057.1"/>
</dbReference>
<name>A0AAW5M8B8_AERVE</name>
<comment type="caution">
    <text evidence="2">The sequence shown here is derived from an EMBL/GenBank/DDBJ whole genome shotgun (WGS) entry which is preliminary data.</text>
</comment>
<evidence type="ECO:0000313" key="3">
    <source>
        <dbReference type="Proteomes" id="UP001204061"/>
    </source>
</evidence>
<dbReference type="Pfam" id="PF26110">
    <property type="entry name" value="GAPS4b_N"/>
    <property type="match status" value="1"/>
</dbReference>
<reference evidence="2" key="1">
    <citation type="submission" date="2022-08" db="EMBL/GenBank/DDBJ databases">
        <title>A global survey of hypervirulent Aeromonas hydrophila identified this emerging pathogen in farmed fish in the lower Mekong River basin.</title>
        <authorList>
            <person name="Xu T."/>
            <person name="Rasmussen-Ivey C.R."/>
            <person name="Moen F.S."/>
            <person name="Fernandez Bravo A."/>
            <person name="Lamy B."/>
            <person name="Beaz-Hidalgo R."/>
            <person name="Khan C.D."/>
            <person name="Castro Escarpulli G."/>
            <person name="Yasin I.S.M."/>
            <person name="Figueras M.J."/>
            <person name="Azzam Sayuti M."/>
            <person name="Karim M.M."/>
            <person name="Alam K.M."/>
            <person name="Le T.T.T."/>
            <person name="Thao N.H.P."/>
            <person name="Addo S."/>
            <person name="Duodu S."/>
            <person name="Ali S."/>
            <person name="Mey S."/>
            <person name="Somony T."/>
            <person name="Liles M.R."/>
        </authorList>
    </citation>
    <scope>NUCLEOTIDE SEQUENCE</scope>
    <source>
        <strain evidence="2">0.14</strain>
    </source>
</reference>
<accession>A0AAW5M8B8</accession>
<gene>
    <name evidence="2" type="ORF">NS965_17805</name>
</gene>
<sequence length="370" mass="42141">MVNKKYLLPYGDALRDFLNNQGITKSDLRSILRRRGVFTASDEKSEQVPILVRTGITPPELGILLDRLRVKEDNPKIHTQTVKCTDNNLTLKAMIPSNFNIESVVNKPFSNYRLLGIPSFKSVGGDNNHLELEFTIERFDYTKSWDKNTSQFSGKVKLKKVGSSVDMNITLSHTSPETKEVANGITSKLIKEMKSSGAISEREQIKKIQFSDFTNENRVLFLKMVSQEQITNELYFKDTKDIGFSPDDTQTLPKDIAWMEKTISNLVLQGVGLHSTFFVKNKSYHKYIKMHRLEAAYTFDHSSFNGTCNIIFEFPEYITKGDISSELSIKISGLRFGDKNDISMGKVKEILLSQLDVAKLKYYEELASEK</sequence>
<dbReference type="EMBL" id="JANLFC010000057">
    <property type="protein sequence ID" value="MCR4450243.1"/>
    <property type="molecule type" value="Genomic_DNA"/>
</dbReference>
<evidence type="ECO:0000313" key="2">
    <source>
        <dbReference type="EMBL" id="MCR4450243.1"/>
    </source>
</evidence>